<proteinExistence type="predicted"/>
<gene>
    <name evidence="1" type="ORF">HDCHBGLK_02542</name>
</gene>
<dbReference type="OrthoDB" id="2087875at2"/>
<dbReference type="HOGENOM" id="CLU_1893543_0_0_9"/>
<evidence type="ECO:0000313" key="1">
    <source>
        <dbReference type="EMBL" id="QBF75133.1"/>
    </source>
</evidence>
<dbReference type="EMBL" id="CP036170">
    <property type="protein sequence ID" value="QBF75133.1"/>
    <property type="molecule type" value="Genomic_DNA"/>
</dbReference>
<dbReference type="Proteomes" id="UP000289664">
    <property type="component" value="Chromosome"/>
</dbReference>
<protein>
    <submittedName>
        <fullName evidence="1">Uncharacterized protein</fullName>
    </submittedName>
</protein>
<dbReference type="AlphaFoldDB" id="B0NJ59"/>
<name>B0NJ59_CLOS5</name>
<organism evidence="1 2">
    <name type="scientific">Clostridium scindens (strain ATCC 35704 / DSM 5676 / VPI 13733 / 19)</name>
    <dbReference type="NCBI Taxonomy" id="411468"/>
    <lineage>
        <taxon>Bacteria</taxon>
        <taxon>Bacillati</taxon>
        <taxon>Bacillota</taxon>
        <taxon>Clostridia</taxon>
        <taxon>Lachnospirales</taxon>
        <taxon>Lachnospiraceae</taxon>
    </lineage>
</organism>
<dbReference type="RefSeq" id="WP_004608201.1">
    <property type="nucleotide sequence ID" value="NZ_CP036170.1"/>
</dbReference>
<dbReference type="GeneID" id="62696738"/>
<evidence type="ECO:0000313" key="2">
    <source>
        <dbReference type="Proteomes" id="UP000289664"/>
    </source>
</evidence>
<dbReference type="KEGG" id="csci:HDCHBGLK_02542"/>
<sequence length="145" mass="16875">MEKEIIRITIKGSSGYCSYEYVYEDRLSLTSDSISYEFVPALNSHIRKPRKWSYKSNNPEFKKSFKAIAEGVKEALVNETIAFCTDVGGIEFIVSYDDRSRDRRQFWCTAEDFKELFALIKRLVPAIEEVPETLKTNEDYEDSDL</sequence>
<accession>B0NJ59</accession>
<reference evidence="1 2" key="1">
    <citation type="journal article" date="2019" name="Appl. Environ. Microbiol.">
        <title>Clostridium scindens ATCC 35704: integration of nutritional requirements, the complete genome sequence, and global transcriptional responses to bile acids.</title>
        <authorList>
            <person name="Devendran S."/>
            <person name="Shrestha R."/>
            <person name="Alves J.M.P."/>
            <person name="Wolf P.G."/>
            <person name="Ly L."/>
            <person name="Hernandez A.G."/>
            <person name="Mendez-Garcia C."/>
            <person name="Inboden A."/>
            <person name="Wiley J."/>
            <person name="Paul O."/>
            <person name="Allen A."/>
            <person name="Springer E."/>
            <person name="Wright C.L."/>
            <person name="Fields C.J."/>
            <person name="Daniel S.L."/>
            <person name="Ridlon J.M."/>
        </authorList>
    </citation>
    <scope>NUCLEOTIDE SEQUENCE [LARGE SCALE GENOMIC DNA]</scope>
    <source>
        <strain evidence="1 2">ATCC 35704</strain>
    </source>
</reference>
<keyword evidence="2" id="KW-1185">Reference proteome</keyword>
<dbReference type="eggNOG" id="ENOG5030TV9">
    <property type="taxonomic scope" value="Bacteria"/>
</dbReference>
<dbReference type="STRING" id="411468.CLOSCI_03538"/>